<accession>A0A0U1RHR1</accession>
<reference evidence="2 3" key="1">
    <citation type="journal article" date="2000" name="Nature">
        <title>Complete DNA sequence of a serogroup A strain of Neisseria meningitidis Z2491.</title>
        <authorList>
            <person name="Parkhill J."/>
            <person name="Achtman M."/>
            <person name="James K.D."/>
            <person name="Bentley S.D."/>
            <person name="Churcher C."/>
            <person name="Klee S.R."/>
            <person name="Morelli G."/>
            <person name="Basham D."/>
            <person name="Brown D."/>
            <person name="Chillingworth T."/>
            <person name="Davies R.M."/>
            <person name="Davis P."/>
            <person name="Devlin K."/>
            <person name="Feltwell T."/>
            <person name="Hamlin N."/>
            <person name="Holroyd S."/>
            <person name="Jagels K."/>
            <person name="Leather S."/>
            <person name="Moule S."/>
            <person name="Mungall K."/>
            <person name="Quail M.A."/>
            <person name="Rajandream M.A."/>
            <person name="Rutherford K.M."/>
            <person name="Simmonds M."/>
            <person name="Skelton J."/>
            <person name="Whitehead S."/>
            <person name="Spratt B.G."/>
            <person name="Barrell B.G."/>
        </authorList>
    </citation>
    <scope>NUCLEOTIDE SEQUENCE [LARGE SCALE GENOMIC DNA]</scope>
    <source>
        <strain evidence="3">DSM 15465 / Z2491</strain>
    </source>
</reference>
<feature type="transmembrane region" description="Helical" evidence="1">
    <location>
        <begin position="31"/>
        <end position="51"/>
    </location>
</feature>
<dbReference type="KEGG" id="nma:NMA0685"/>
<keyword evidence="1" id="KW-0812">Transmembrane</keyword>
<sequence>MMFAKHYQFIALGIMLLLYMLILYTTDFSNLTYWMLFFICFITGKILARLLEKSFK</sequence>
<dbReference type="AlphaFoldDB" id="A0A0U1RHR1"/>
<organism evidence="2 3">
    <name type="scientific">Neisseria meningitidis serogroup A / serotype 4A (strain DSM 15465 / Z2491)</name>
    <dbReference type="NCBI Taxonomy" id="122587"/>
    <lineage>
        <taxon>Bacteria</taxon>
        <taxon>Pseudomonadati</taxon>
        <taxon>Pseudomonadota</taxon>
        <taxon>Betaproteobacteria</taxon>
        <taxon>Neisseriales</taxon>
        <taxon>Neisseriaceae</taxon>
        <taxon>Neisseria</taxon>
    </lineage>
</organism>
<dbReference type="EMBL" id="AL157959">
    <property type="protein sequence ID" value="CAM07943.1"/>
    <property type="molecule type" value="Genomic_DNA"/>
</dbReference>
<evidence type="ECO:0000256" key="1">
    <source>
        <dbReference type="SAM" id="Phobius"/>
    </source>
</evidence>
<evidence type="ECO:0000313" key="3">
    <source>
        <dbReference type="Proteomes" id="UP000000626"/>
    </source>
</evidence>
<feature type="transmembrane region" description="Helical" evidence="1">
    <location>
        <begin position="7"/>
        <end position="25"/>
    </location>
</feature>
<name>A0A0U1RHR1_NEIMA</name>
<gene>
    <name evidence="2" type="ordered locus">NMA0685</name>
</gene>
<dbReference type="Proteomes" id="UP000000626">
    <property type="component" value="Chromosome"/>
</dbReference>
<keyword evidence="1" id="KW-1133">Transmembrane helix</keyword>
<keyword evidence="1" id="KW-0472">Membrane</keyword>
<dbReference type="EnsemblBacteria" id="CAM07943">
    <property type="protein sequence ID" value="CAM07943"/>
    <property type="gene ID" value="NMA0685"/>
</dbReference>
<proteinExistence type="predicted"/>
<protein>
    <submittedName>
        <fullName evidence="2">Uncharacterized protein</fullName>
    </submittedName>
</protein>
<dbReference type="HOGENOM" id="CLU_3027576_0_0_4"/>
<evidence type="ECO:0000313" key="2">
    <source>
        <dbReference type="EMBL" id="CAM07943.1"/>
    </source>
</evidence>